<dbReference type="EMBL" id="AAILSW010000105">
    <property type="protein sequence ID" value="ECF6076916.1"/>
    <property type="molecule type" value="Genomic_DNA"/>
</dbReference>
<protein>
    <submittedName>
        <fullName evidence="1">Uncharacterized protein</fullName>
    </submittedName>
</protein>
<comment type="caution">
    <text evidence="1">The sequence shown here is derived from an EMBL/GenBank/DDBJ whole genome shotgun (WGS) entry which is preliminary data.</text>
</comment>
<gene>
    <name evidence="1" type="ORF">FNH47_23800</name>
</gene>
<evidence type="ECO:0000313" key="1">
    <source>
        <dbReference type="EMBL" id="ECF6076916.1"/>
    </source>
</evidence>
<organism evidence="1">
    <name type="scientific">Salmonella houtenae</name>
    <dbReference type="NCBI Taxonomy" id="59205"/>
    <lineage>
        <taxon>Bacteria</taxon>
        <taxon>Pseudomonadati</taxon>
        <taxon>Pseudomonadota</taxon>
        <taxon>Gammaproteobacteria</taxon>
        <taxon>Enterobacterales</taxon>
        <taxon>Enterobacteriaceae</taxon>
        <taxon>Salmonella</taxon>
    </lineage>
</organism>
<accession>A0A5Y2SM43</accession>
<reference evidence="1" key="1">
    <citation type="submission" date="2019-07" db="EMBL/GenBank/DDBJ databases">
        <authorList>
            <person name="Ashton P.M."/>
            <person name="Dallman T."/>
            <person name="Nair S."/>
            <person name="De Pinna E."/>
            <person name="Peters T."/>
            <person name="Grant K."/>
        </authorList>
    </citation>
    <scope>NUCLEOTIDE SEQUENCE [LARGE SCALE GENOMIC DNA]</scope>
    <source>
        <strain evidence="1">674345</strain>
    </source>
</reference>
<proteinExistence type="predicted"/>
<dbReference type="Proteomes" id="UP000839836">
    <property type="component" value="Unassembled WGS sequence"/>
</dbReference>
<sequence>MTDKRTASAIDLALQKYDTPVGPLFVAMRHGRHKKCFSRDTAIRYLAFFMTTEAFRCSGFQQRHPDERIEKEGIEVWQRGETTCEYDDAHQRCERRLRRILAHKRDMTKWCEKWDAMHNRYVKEQKELQASKPEGIR</sequence>
<name>A0A5Y2SM43_SALHO</name>
<dbReference type="AlphaFoldDB" id="A0A5Y2SM43"/>